<feature type="region of interest" description="Disordered" evidence="3">
    <location>
        <begin position="43"/>
        <end position="66"/>
    </location>
</feature>
<dbReference type="InterPro" id="IPR014721">
    <property type="entry name" value="Ribsml_uS5_D2-typ_fold_subgr"/>
</dbReference>
<evidence type="ECO:0000256" key="3">
    <source>
        <dbReference type="SAM" id="MobiDB-lite"/>
    </source>
</evidence>
<evidence type="ECO:0000313" key="6">
    <source>
        <dbReference type="Proteomes" id="UP000001549"/>
    </source>
</evidence>
<proteinExistence type="predicted"/>
<dbReference type="InterPro" id="IPR005517">
    <property type="entry name" value="Transl_elong_EFG/EF2_IV"/>
</dbReference>
<dbReference type="InterPro" id="IPR000795">
    <property type="entry name" value="T_Tr_GTP-bd_dom"/>
</dbReference>
<dbReference type="Pfam" id="PF03764">
    <property type="entry name" value="EFG_IV"/>
    <property type="match status" value="1"/>
</dbReference>
<dbReference type="Gene3D" id="3.30.230.10">
    <property type="match status" value="1"/>
</dbReference>
<dbReference type="NCBIfam" id="NF009381">
    <property type="entry name" value="PRK12740.1-5"/>
    <property type="match status" value="1"/>
</dbReference>
<dbReference type="Gene3D" id="2.40.30.10">
    <property type="entry name" value="Translation factors"/>
    <property type="match status" value="1"/>
</dbReference>
<accession>F8B315</accession>
<dbReference type="InterPro" id="IPR009000">
    <property type="entry name" value="Transl_B-barrel_sf"/>
</dbReference>
<dbReference type="InterPro" id="IPR000640">
    <property type="entry name" value="EFG_V-like"/>
</dbReference>
<dbReference type="InterPro" id="IPR047872">
    <property type="entry name" value="EFG_IV"/>
</dbReference>
<keyword evidence="1" id="KW-0547">Nucleotide-binding</keyword>
<dbReference type="NCBIfam" id="TIGR00231">
    <property type="entry name" value="small_GTP"/>
    <property type="match status" value="1"/>
</dbReference>
<dbReference type="GO" id="GO:0005525">
    <property type="term" value="F:GTP binding"/>
    <property type="evidence" value="ECO:0007669"/>
    <property type="project" value="UniProtKB-KW"/>
</dbReference>
<feature type="domain" description="Tr-type G" evidence="4">
    <location>
        <begin position="16"/>
        <end position="301"/>
    </location>
</feature>
<dbReference type="HOGENOM" id="CLU_002794_4_1_11"/>
<dbReference type="PANTHER" id="PTHR43261">
    <property type="entry name" value="TRANSLATION ELONGATION FACTOR G-RELATED"/>
    <property type="match status" value="1"/>
</dbReference>
<dbReference type="Pfam" id="PF00009">
    <property type="entry name" value="GTP_EFTU"/>
    <property type="match status" value="1"/>
</dbReference>
<dbReference type="InterPro" id="IPR004161">
    <property type="entry name" value="EFTu-like_2"/>
</dbReference>
<dbReference type="SMART" id="SM00889">
    <property type="entry name" value="EFG_IV"/>
    <property type="match status" value="1"/>
</dbReference>
<dbReference type="Gene3D" id="3.30.70.240">
    <property type="match status" value="1"/>
</dbReference>
<dbReference type="InterPro" id="IPR041095">
    <property type="entry name" value="EFG_II"/>
</dbReference>
<dbReference type="GO" id="GO:0003746">
    <property type="term" value="F:translation elongation factor activity"/>
    <property type="evidence" value="ECO:0007669"/>
    <property type="project" value="InterPro"/>
</dbReference>
<dbReference type="NCBIfam" id="NF009377">
    <property type="entry name" value="PRK12740.1-1"/>
    <property type="match status" value="1"/>
</dbReference>
<dbReference type="GO" id="GO:0003924">
    <property type="term" value="F:GTPase activity"/>
    <property type="evidence" value="ECO:0007669"/>
    <property type="project" value="InterPro"/>
</dbReference>
<dbReference type="Pfam" id="PF14492">
    <property type="entry name" value="EFG_III"/>
    <property type="match status" value="1"/>
</dbReference>
<reference evidence="5 6" key="1">
    <citation type="submission" date="2011-05" db="EMBL/GenBank/DDBJ databases">
        <title>Complete sequence of chromosome of Frankia symbiont of Datisca glomerata.</title>
        <authorList>
            <consortium name="US DOE Joint Genome Institute"/>
            <person name="Lucas S."/>
            <person name="Han J."/>
            <person name="Lapidus A."/>
            <person name="Cheng J.-F."/>
            <person name="Goodwin L."/>
            <person name="Pitluck S."/>
            <person name="Peters L."/>
            <person name="Mikhailova N."/>
            <person name="Chertkov O."/>
            <person name="Teshima H."/>
            <person name="Han C."/>
            <person name="Tapia R."/>
            <person name="Land M."/>
            <person name="Hauser L."/>
            <person name="Kyrpides N."/>
            <person name="Ivanova N."/>
            <person name="Pagani I."/>
            <person name="Berry A."/>
            <person name="Pawlowski K."/>
            <person name="Persson T."/>
            <person name="Vanden Heuvel B."/>
            <person name="Benson D."/>
            <person name="Woyke T."/>
        </authorList>
    </citation>
    <scope>NUCLEOTIDE SEQUENCE [LARGE SCALE GENOMIC DNA]</scope>
    <source>
        <strain evidence="6">4085684</strain>
    </source>
</reference>
<dbReference type="AlphaFoldDB" id="F8B315"/>
<dbReference type="GO" id="GO:0032790">
    <property type="term" value="P:ribosome disassembly"/>
    <property type="evidence" value="ECO:0007669"/>
    <property type="project" value="TreeGrafter"/>
</dbReference>
<evidence type="ECO:0000259" key="4">
    <source>
        <dbReference type="PROSITE" id="PS51722"/>
    </source>
</evidence>
<dbReference type="SUPFAM" id="SSF50447">
    <property type="entry name" value="Translation proteins"/>
    <property type="match status" value="1"/>
</dbReference>
<protein>
    <submittedName>
        <fullName evidence="5">Small GTP-binding protein</fullName>
    </submittedName>
</protein>
<keyword evidence="6" id="KW-1185">Reference proteome</keyword>
<dbReference type="STRING" id="656024.FsymDg_2560"/>
<dbReference type="CDD" id="cd03713">
    <property type="entry name" value="EFG_mtEFG_C"/>
    <property type="match status" value="1"/>
</dbReference>
<dbReference type="InterPro" id="IPR020568">
    <property type="entry name" value="Ribosomal_Su5_D2-typ_SF"/>
</dbReference>
<dbReference type="Gene3D" id="3.40.50.300">
    <property type="entry name" value="P-loop containing nucleotide triphosphate hydrolases"/>
    <property type="match status" value="1"/>
</dbReference>
<dbReference type="EMBL" id="CP002801">
    <property type="protein sequence ID" value="AEH09923.1"/>
    <property type="molecule type" value="Genomic_DNA"/>
</dbReference>
<evidence type="ECO:0000313" key="5">
    <source>
        <dbReference type="EMBL" id="AEH09923.1"/>
    </source>
</evidence>
<keyword evidence="2" id="KW-0342">GTP-binding</keyword>
<dbReference type="KEGG" id="fsy:FsymDg_2560"/>
<dbReference type="InterPro" id="IPR035649">
    <property type="entry name" value="EFG_V"/>
</dbReference>
<dbReference type="RefSeq" id="WP_013873841.1">
    <property type="nucleotide sequence ID" value="NC_015656.1"/>
</dbReference>
<dbReference type="PROSITE" id="PS51722">
    <property type="entry name" value="G_TR_2"/>
    <property type="match status" value="1"/>
</dbReference>
<dbReference type="InterPro" id="IPR027417">
    <property type="entry name" value="P-loop_NTPase"/>
</dbReference>
<dbReference type="InterPro" id="IPR009022">
    <property type="entry name" value="EFG_III"/>
</dbReference>
<dbReference type="Pfam" id="PF03144">
    <property type="entry name" value="GTP_EFTU_D2"/>
    <property type="match status" value="1"/>
</dbReference>
<sequence length="738" mass="77415">MKTTACNDRPDLEHLADVRNVILVGHTGAGKTTLAESLLAAADEGEAAQGRPAPPRHTDHDDAEHRQRTINLTVLSTTHRGMRINLLDTPGLADFIGDLRAGLRGGDAALFVVSALDGVDGFTRLLWDECAAAGTPRAIVLTKLEHPRADFAATVATCQKLFGPGVLPLYLPVRLPAADGPAPGHGGYQLIDLLSAGSAIPGAVSAAGNGTTRPTVAAARNALIEGIIAESEDESLLEQYLAGEPLAPELLLRDLETAVARGRFHPVLPVLGPAGAVGGSGDMLGAAELLDLFTRAFPSPAEHRLPVSTRPDGSSGPSLSADPDGPLAAEVIRTTTDPYVGRISLVRVFSGTLRTDTTVHVCGHGRAERGHPDHDDDGRIAGISRPAGRSGQRPAQVVRAGDLCVVAKLATAETGDTLSSPDDPILLQAWSIPRPQLPVAIRARTKSSEDKLSTALARLAAEDPSLTVEYGTESGQLVLWCMGEAHSDVVIERLRTRYGVDVDRVAPRVPLRETLRGPARGTGRHVKQSGGHGQYAICHVEVEPLPAGSGREFVDEVVGGAVPRQFIPSVEKGVLRQLDLGVAAGYPLVDIRVRLVDGKAHSVDSSDIAFQAAGALAVKNAARAAGIVLLEPVLAVCVLTPDEHVGPVTSDLAARRSRVVGIEPVGGGQSNGQAVHGSTTGRTLVRAEVPEKEMLRYAVDIRSLTQGTGTFTRDNLRYEPVPDHLAADHLGDRPGETG</sequence>
<dbReference type="InterPro" id="IPR005225">
    <property type="entry name" value="Small_GTP-bd"/>
</dbReference>
<dbReference type="CDD" id="cd16262">
    <property type="entry name" value="EFG_III"/>
    <property type="match status" value="1"/>
</dbReference>
<name>F8B315_9ACTN</name>
<dbReference type="CDD" id="cd01434">
    <property type="entry name" value="EFG_mtEFG1_IV"/>
    <property type="match status" value="1"/>
</dbReference>
<gene>
    <name evidence="5" type="ordered locus">FsymDg_2560</name>
</gene>
<dbReference type="SUPFAM" id="SSF52540">
    <property type="entry name" value="P-loop containing nucleoside triphosphate hydrolases"/>
    <property type="match status" value="1"/>
</dbReference>
<evidence type="ECO:0000256" key="2">
    <source>
        <dbReference type="ARBA" id="ARBA00023134"/>
    </source>
</evidence>
<organism evidence="5 6">
    <name type="scientific">Candidatus Protofrankia datiscae</name>
    <dbReference type="NCBI Taxonomy" id="2716812"/>
    <lineage>
        <taxon>Bacteria</taxon>
        <taxon>Bacillati</taxon>
        <taxon>Actinomycetota</taxon>
        <taxon>Actinomycetes</taxon>
        <taxon>Frankiales</taxon>
        <taxon>Frankiaceae</taxon>
        <taxon>Protofrankia</taxon>
    </lineage>
</organism>
<dbReference type="Gene3D" id="3.30.70.870">
    <property type="entry name" value="Elongation Factor G (Translational Gtpase), domain 3"/>
    <property type="match status" value="1"/>
</dbReference>
<dbReference type="PANTHER" id="PTHR43261:SF6">
    <property type="entry name" value="ELONGATION FACTOR G-LIKE PROTEIN"/>
    <property type="match status" value="1"/>
</dbReference>
<dbReference type="SUPFAM" id="SSF54980">
    <property type="entry name" value="EF-G C-terminal domain-like"/>
    <property type="match status" value="2"/>
</dbReference>
<dbReference type="SUPFAM" id="SSF54211">
    <property type="entry name" value="Ribosomal protein S5 domain 2-like"/>
    <property type="match status" value="1"/>
</dbReference>
<evidence type="ECO:0000256" key="1">
    <source>
        <dbReference type="ARBA" id="ARBA00022741"/>
    </source>
</evidence>
<dbReference type="Proteomes" id="UP000001549">
    <property type="component" value="Chromosome"/>
</dbReference>
<feature type="region of interest" description="Disordered" evidence="3">
    <location>
        <begin position="303"/>
        <end position="325"/>
    </location>
</feature>
<dbReference type="eggNOG" id="COG0480">
    <property type="taxonomic scope" value="Bacteria"/>
</dbReference>
<dbReference type="Pfam" id="PF00679">
    <property type="entry name" value="EFG_C"/>
    <property type="match status" value="1"/>
</dbReference>
<dbReference type="SMART" id="SM00838">
    <property type="entry name" value="EFG_C"/>
    <property type="match status" value="1"/>
</dbReference>
<feature type="compositionally biased region" description="Basic and acidic residues" evidence="3">
    <location>
        <begin position="56"/>
        <end position="66"/>
    </location>
</feature>
<dbReference type="InterPro" id="IPR035647">
    <property type="entry name" value="EFG_III/V"/>
</dbReference>